<gene>
    <name evidence="3" type="ORF">CNECB9_1510007</name>
</gene>
<feature type="domain" description="Type IV / VI secretion system DotU" evidence="2">
    <location>
        <begin position="10"/>
        <end position="203"/>
    </location>
</feature>
<organism evidence="3">
    <name type="scientific">Cupriavidus necator</name>
    <name type="common">Alcaligenes eutrophus</name>
    <name type="synonym">Ralstonia eutropha</name>
    <dbReference type="NCBI Taxonomy" id="106590"/>
    <lineage>
        <taxon>Bacteria</taxon>
        <taxon>Pseudomonadati</taxon>
        <taxon>Pseudomonadota</taxon>
        <taxon>Betaproteobacteria</taxon>
        <taxon>Burkholderiales</taxon>
        <taxon>Burkholderiaceae</taxon>
        <taxon>Cupriavidus</taxon>
    </lineage>
</organism>
<dbReference type="PANTHER" id="PTHR38033:SF1">
    <property type="entry name" value="DOTU FAMILY TYPE IV_VI SECRETION SYSTEM PROTEIN"/>
    <property type="match status" value="1"/>
</dbReference>
<dbReference type="PANTHER" id="PTHR38033">
    <property type="entry name" value="MEMBRANE PROTEIN-RELATED"/>
    <property type="match status" value="1"/>
</dbReference>
<evidence type="ECO:0000259" key="2">
    <source>
        <dbReference type="Pfam" id="PF09850"/>
    </source>
</evidence>
<evidence type="ECO:0000256" key="1">
    <source>
        <dbReference type="SAM" id="Phobius"/>
    </source>
</evidence>
<dbReference type="InterPro" id="IPR038522">
    <property type="entry name" value="T4/T6SS_DotU_sf"/>
</dbReference>
<accession>A0A1K0IA96</accession>
<dbReference type="InterPro" id="IPR017732">
    <property type="entry name" value="T4/T6SS_DotU"/>
</dbReference>
<dbReference type="EMBL" id="FMSH01000059">
    <property type="protein sequence ID" value="SCU74075.1"/>
    <property type="molecule type" value="Genomic_DNA"/>
</dbReference>
<dbReference type="AlphaFoldDB" id="A0A1K0IA96"/>
<dbReference type="Pfam" id="PF09850">
    <property type="entry name" value="DotU"/>
    <property type="match status" value="1"/>
</dbReference>
<proteinExistence type="predicted"/>
<dbReference type="RefSeq" id="WP_340521067.1">
    <property type="nucleotide sequence ID" value="NZ_FMSH01000059.1"/>
</dbReference>
<feature type="transmembrane region" description="Helical" evidence="1">
    <location>
        <begin position="184"/>
        <end position="202"/>
    </location>
</feature>
<evidence type="ECO:0000313" key="3">
    <source>
        <dbReference type="EMBL" id="SCU74075.1"/>
    </source>
</evidence>
<reference evidence="3" key="1">
    <citation type="submission" date="2016-09" db="EMBL/GenBank/DDBJ databases">
        <authorList>
            <person name="Capua I."/>
            <person name="De Benedictis P."/>
            <person name="Joannis T."/>
            <person name="Lombin L.H."/>
            <person name="Cattoli G."/>
        </authorList>
    </citation>
    <scope>NUCLEOTIDE SEQUENCE</scope>
    <source>
        <strain evidence="3">B9</strain>
    </source>
</reference>
<protein>
    <recommendedName>
        <fullName evidence="2">Type IV / VI secretion system DotU domain-containing protein</fullName>
    </recommendedName>
</protein>
<keyword evidence="1" id="KW-0812">Transmembrane</keyword>
<keyword evidence="1" id="KW-1133">Transmembrane helix</keyword>
<sequence length="215" mass="23380">MNSSTMIPLALRDTALTIAELADTAQAPDFVAFRTKCLDQVKRLKEEFRASGQPMDVVEDAAYAQCALLDEVALGRLQGDGRDAWEREPLQVGQFESHDAGNALITRIERRLAEPQPALPLLAVFQAVLGLGFQGRYALDGANARIALMRTIDERLHRAGVHPATGPVLVTAGKPRRRFMHLSALGWLAIAIMGAGLVYMALDRWLALAIGRLAG</sequence>
<dbReference type="NCBIfam" id="TIGR03349">
    <property type="entry name" value="IV_VI_DotU"/>
    <property type="match status" value="1"/>
</dbReference>
<keyword evidence="1" id="KW-0472">Membrane</keyword>
<dbReference type="Gene3D" id="1.25.40.590">
    <property type="entry name" value="Type IV / VI secretion system, DotU"/>
    <property type="match status" value="1"/>
</dbReference>
<name>A0A1K0IA96_CUPNE</name>